<dbReference type="Gene3D" id="1.10.275.10">
    <property type="entry name" value="Fumarase/aspartase (N-terminal domain)"/>
    <property type="match status" value="1"/>
</dbReference>
<dbReference type="FunFam" id="1.10.275.10:FF:000005">
    <property type="entry name" value="Histidine ammonia-lyase"/>
    <property type="match status" value="1"/>
</dbReference>
<protein>
    <submittedName>
        <fullName evidence="2">Histidine ammonia-lyase</fullName>
    </submittedName>
</protein>
<proteinExistence type="predicted"/>
<evidence type="ECO:0000313" key="3">
    <source>
        <dbReference type="Proteomes" id="UP000198619"/>
    </source>
</evidence>
<keyword evidence="1 2" id="KW-0456">Lyase</keyword>
<dbReference type="PROSITE" id="PS00488">
    <property type="entry name" value="PAL_HISTIDASE"/>
    <property type="match status" value="1"/>
</dbReference>
<accession>A0A1I1B4Y2</accession>
<dbReference type="GO" id="GO:0016841">
    <property type="term" value="F:ammonia-lyase activity"/>
    <property type="evidence" value="ECO:0007669"/>
    <property type="project" value="InterPro"/>
</dbReference>
<dbReference type="SUPFAM" id="SSF48557">
    <property type="entry name" value="L-aspartase-like"/>
    <property type="match status" value="1"/>
</dbReference>
<dbReference type="PANTHER" id="PTHR10362">
    <property type="entry name" value="HISTIDINE AMMONIA-LYASE"/>
    <property type="match status" value="1"/>
</dbReference>
<dbReference type="Pfam" id="PF00221">
    <property type="entry name" value="Lyase_aromatic"/>
    <property type="match status" value="1"/>
</dbReference>
<dbReference type="STRING" id="84698.SAMN04488528_10663"/>
<dbReference type="Proteomes" id="UP000198619">
    <property type="component" value="Unassembled WGS sequence"/>
</dbReference>
<dbReference type="InterPro" id="IPR008948">
    <property type="entry name" value="L-Aspartase-like"/>
</dbReference>
<sequence>MNNEKNVWKLKMDFYTVEDLSYLLENKPKIELDETVVEKINAGSDFVMDMVKNDMYIYGVNTGYGSLCETRVKPDEIKKLQINHILSHACGIGEIVPEEVSRLALLIKLLTFRSGNTGVSLKVVQRFVDLWNDDIIPTIPKKGTVGASGDLAPLAHLGLPVIGLGSVHYKGEIRKTSEVYDEIGWKVIEPEPKDGLAITNGVQYIDSWAVLSLMKIDKLIKWSELIASLSIQGFSCSETFYSEIYNKTSYHTERHDVAANLNKILEKSNHFKLPTCNKSKQDPYSFRCIPQVHGAIRQTYKFAKGVMERELNGISDNPLFFPEHQKILFGGALHGESTAFMMDFLAIALSELVSISERRTFQLFSGNRGLPSFLVSNPGLNSGFMVTQYSSAALVNENKVLCTPASIDTIPTCQMQEDSVSMGGTSAYKLTTIIENSEYILGNELFAVAQAVELNKGLVLSPITQEIYNEFRKEVPFIQEDCIMSVYMEKSRMFLRNHINDWIDGLR</sequence>
<dbReference type="InterPro" id="IPR024083">
    <property type="entry name" value="Fumarase/histidase_N"/>
</dbReference>
<dbReference type="AlphaFoldDB" id="A0A1I1B4Y2"/>
<name>A0A1I1B4Y2_9CLOT</name>
<dbReference type="CDD" id="cd00332">
    <property type="entry name" value="PAL-HAL"/>
    <property type="match status" value="1"/>
</dbReference>
<gene>
    <name evidence="2" type="ORF">SAMN04488528_10663</name>
</gene>
<dbReference type="RefSeq" id="WP_207647694.1">
    <property type="nucleotide sequence ID" value="NZ_FOKI01000066.1"/>
</dbReference>
<dbReference type="InterPro" id="IPR001106">
    <property type="entry name" value="Aromatic_Lyase"/>
</dbReference>
<dbReference type="InterPro" id="IPR022313">
    <property type="entry name" value="Phe/His_NH3-lyase_AS"/>
</dbReference>
<dbReference type="Gene3D" id="1.20.200.10">
    <property type="entry name" value="Fumarase/aspartase (Central domain)"/>
    <property type="match status" value="1"/>
</dbReference>
<dbReference type="EMBL" id="FOKI01000066">
    <property type="protein sequence ID" value="SFB45429.1"/>
    <property type="molecule type" value="Genomic_DNA"/>
</dbReference>
<evidence type="ECO:0000256" key="1">
    <source>
        <dbReference type="ARBA" id="ARBA00023239"/>
    </source>
</evidence>
<evidence type="ECO:0000313" key="2">
    <source>
        <dbReference type="EMBL" id="SFB45429.1"/>
    </source>
</evidence>
<reference evidence="2 3" key="1">
    <citation type="submission" date="2016-10" db="EMBL/GenBank/DDBJ databases">
        <authorList>
            <person name="de Groot N.N."/>
        </authorList>
    </citation>
    <scope>NUCLEOTIDE SEQUENCE [LARGE SCALE GENOMIC DNA]</scope>
    <source>
        <strain evidence="2 3">DSM 12271</strain>
    </source>
</reference>
<keyword evidence="3" id="KW-1185">Reference proteome</keyword>
<organism evidence="2 3">
    <name type="scientific">Clostridium frigidicarnis</name>
    <dbReference type="NCBI Taxonomy" id="84698"/>
    <lineage>
        <taxon>Bacteria</taxon>
        <taxon>Bacillati</taxon>
        <taxon>Bacillota</taxon>
        <taxon>Clostridia</taxon>
        <taxon>Eubacteriales</taxon>
        <taxon>Clostridiaceae</taxon>
        <taxon>Clostridium</taxon>
    </lineage>
</organism>